<feature type="transmembrane region" description="Helical" evidence="1">
    <location>
        <begin position="400"/>
        <end position="423"/>
    </location>
</feature>
<keyword evidence="1" id="KW-0472">Membrane</keyword>
<evidence type="ECO:0000256" key="1">
    <source>
        <dbReference type="SAM" id="Phobius"/>
    </source>
</evidence>
<evidence type="ECO:0000313" key="4">
    <source>
        <dbReference type="Proteomes" id="UP000265768"/>
    </source>
</evidence>
<evidence type="ECO:0000259" key="2">
    <source>
        <dbReference type="Pfam" id="PF00326"/>
    </source>
</evidence>
<keyword evidence="1" id="KW-0812">Transmembrane</keyword>
<sequence>MVPGRHRLGLITGAVLIGLAITGGTLSPPAFDPPPLRAEPRYSSLPPIPPAEQVRPAPLAPVRQIDLRIPVKGTVLESTIYYPASPGRHPAMVFVHGSGSAKRSEFVGQARRLAAAGIVTMSFDKRGVGYSFRHRDFRLLADDALAALRVLRARPDVDPSRVGLWGVSEGSWVAPIAAAQSTEVAFLILVSAPNVSPLRQVAWAMNEQLRRLHAPDGARQMLGRAMGLAEFDFLRYDPIPVLERIRQPVLAIYGTADPAIPFIESARALSDALDRAGNTSYSIRFIPNANHGMRIPGSGFVPGYLESMANWMRGLPATAAPEPRVAGGTPVQRYAAIDVPQTPWYGGSSMAFAAVILACAGYLAWPTAALVSRLRTRDGRGRSGDGGLPWATLNRRLLRLALSGVAFIVAFLGFIATVVLFSIHQAGSFVGLHLGWITLRGTTLLMLVLQVTTVAAVIEGLREGWRLSRRQYLAVLGPVGGTGLLMLAASYYGLYAYPW</sequence>
<feature type="transmembrane region" description="Helical" evidence="1">
    <location>
        <begin position="473"/>
        <end position="494"/>
    </location>
</feature>
<dbReference type="SUPFAM" id="SSF53474">
    <property type="entry name" value="alpha/beta-Hydrolases"/>
    <property type="match status" value="1"/>
</dbReference>
<organism evidence="3 4">
    <name type="scientific">Bailinhaonella thermotolerans</name>
    <dbReference type="NCBI Taxonomy" id="1070861"/>
    <lineage>
        <taxon>Bacteria</taxon>
        <taxon>Bacillati</taxon>
        <taxon>Actinomycetota</taxon>
        <taxon>Actinomycetes</taxon>
        <taxon>Streptosporangiales</taxon>
        <taxon>Streptosporangiaceae</taxon>
        <taxon>Bailinhaonella</taxon>
    </lineage>
</organism>
<keyword evidence="1" id="KW-1133">Transmembrane helix</keyword>
<keyword evidence="4" id="KW-1185">Reference proteome</keyword>
<dbReference type="Proteomes" id="UP000265768">
    <property type="component" value="Unassembled WGS sequence"/>
</dbReference>
<comment type="caution">
    <text evidence="3">The sequence shown here is derived from an EMBL/GenBank/DDBJ whole genome shotgun (WGS) entry which is preliminary data.</text>
</comment>
<name>A0A3A4APT3_9ACTN</name>
<feature type="domain" description="Peptidase S9 prolyl oligopeptidase catalytic" evidence="2">
    <location>
        <begin position="141"/>
        <end position="299"/>
    </location>
</feature>
<proteinExistence type="predicted"/>
<dbReference type="PANTHER" id="PTHR43265">
    <property type="entry name" value="ESTERASE ESTD"/>
    <property type="match status" value="1"/>
</dbReference>
<dbReference type="GO" id="GO:0008236">
    <property type="term" value="F:serine-type peptidase activity"/>
    <property type="evidence" value="ECO:0007669"/>
    <property type="project" value="InterPro"/>
</dbReference>
<dbReference type="InterPro" id="IPR053145">
    <property type="entry name" value="AB_hydrolase_Est10"/>
</dbReference>
<dbReference type="InterPro" id="IPR001375">
    <property type="entry name" value="Peptidase_S9_cat"/>
</dbReference>
<dbReference type="GO" id="GO:0006508">
    <property type="term" value="P:proteolysis"/>
    <property type="evidence" value="ECO:0007669"/>
    <property type="project" value="InterPro"/>
</dbReference>
<dbReference type="RefSeq" id="WP_119927714.1">
    <property type="nucleotide sequence ID" value="NZ_QZEY01000006.1"/>
</dbReference>
<reference evidence="3 4" key="1">
    <citation type="submission" date="2018-09" db="EMBL/GenBank/DDBJ databases">
        <title>YIM 75507 draft genome.</title>
        <authorList>
            <person name="Tang S."/>
            <person name="Feng Y."/>
        </authorList>
    </citation>
    <scope>NUCLEOTIDE SEQUENCE [LARGE SCALE GENOMIC DNA]</scope>
    <source>
        <strain evidence="3 4">YIM 75507</strain>
    </source>
</reference>
<protein>
    <submittedName>
        <fullName evidence="3">Alpha/beta hydrolase</fullName>
    </submittedName>
</protein>
<gene>
    <name evidence="3" type="ORF">D5H75_18455</name>
</gene>
<feature type="transmembrane region" description="Helical" evidence="1">
    <location>
        <begin position="443"/>
        <end position="461"/>
    </location>
</feature>
<dbReference type="OrthoDB" id="9765647at2"/>
<keyword evidence="3" id="KW-0378">Hydrolase</keyword>
<dbReference type="Gene3D" id="3.40.50.1820">
    <property type="entry name" value="alpha/beta hydrolase"/>
    <property type="match status" value="1"/>
</dbReference>
<dbReference type="EMBL" id="QZEY01000006">
    <property type="protein sequence ID" value="RJL31686.1"/>
    <property type="molecule type" value="Genomic_DNA"/>
</dbReference>
<dbReference type="AlphaFoldDB" id="A0A3A4APT3"/>
<dbReference type="InterPro" id="IPR029058">
    <property type="entry name" value="AB_hydrolase_fold"/>
</dbReference>
<feature type="transmembrane region" description="Helical" evidence="1">
    <location>
        <begin position="344"/>
        <end position="365"/>
    </location>
</feature>
<evidence type="ECO:0000313" key="3">
    <source>
        <dbReference type="EMBL" id="RJL31686.1"/>
    </source>
</evidence>
<dbReference type="Pfam" id="PF00326">
    <property type="entry name" value="Peptidase_S9"/>
    <property type="match status" value="1"/>
</dbReference>
<dbReference type="PANTHER" id="PTHR43265:SF1">
    <property type="entry name" value="ESTERASE ESTD"/>
    <property type="match status" value="1"/>
</dbReference>
<accession>A0A3A4APT3</accession>
<dbReference type="GO" id="GO:0052689">
    <property type="term" value="F:carboxylic ester hydrolase activity"/>
    <property type="evidence" value="ECO:0007669"/>
    <property type="project" value="TreeGrafter"/>
</dbReference>